<evidence type="ECO:0000256" key="13">
    <source>
        <dbReference type="ARBA" id="ARBA00023136"/>
    </source>
</evidence>
<evidence type="ECO:0000256" key="7">
    <source>
        <dbReference type="ARBA" id="ARBA00022692"/>
    </source>
</evidence>
<proteinExistence type="inferred from homology"/>
<sequence>MSIAGREKTENGTFDFPYMKPPTKTTWETIKTALWNPDTKEVFGRTGKNWAQLLLFYTIFYAILAAFFAICMKGLLATLNDKSPRWTLDSSIIGTNPGIGFRPISNQTEEGSLIWFDSKNNTSIQKWVKLLDQFFDAYKKKVEVNKQNQVNCDFDRPPQNGQVCTVDLDSFGPCSPTNEYGYNSSSPCVFLKLNKIYGWQPEYYSDPDNLPDDMPSDLVEYIKNNANSKEKLKQVWISCYGEFPADKENIFTFEYYPTRGFPSYFYPYTNEPGYLSPLIAVKLNNPKPNVLINIECRAWAKNINYRSSNLQREGSIHFELMRDV</sequence>
<comment type="function">
    <text evidence="17">This is the non-catalytic component of the active enzyme, which catalyzes the hydrolysis of ATP coupled with the exchange of Na(+) and K(+) ions across the plasma membrane. The beta subunit regulates, through assembly of alpha/beta heterodimers, the number of sodium pumps transported to the plasma membrane.</text>
</comment>
<evidence type="ECO:0000256" key="17">
    <source>
        <dbReference type="ARBA" id="ARBA00025540"/>
    </source>
</evidence>
<evidence type="ECO:0000313" key="19">
    <source>
        <dbReference type="Proteomes" id="UP000192223"/>
    </source>
</evidence>
<dbReference type="GO" id="GO:0036376">
    <property type="term" value="P:sodium ion export across plasma membrane"/>
    <property type="evidence" value="ECO:0007669"/>
    <property type="project" value="TreeGrafter"/>
</dbReference>
<dbReference type="PANTHER" id="PTHR11523">
    <property type="entry name" value="SODIUM/POTASSIUM-DEPENDENT ATPASE BETA SUBUNIT"/>
    <property type="match status" value="1"/>
</dbReference>
<keyword evidence="19" id="KW-1185">Reference proteome</keyword>
<dbReference type="GO" id="GO:0001671">
    <property type="term" value="F:ATPase activator activity"/>
    <property type="evidence" value="ECO:0007669"/>
    <property type="project" value="TreeGrafter"/>
</dbReference>
<keyword evidence="5" id="KW-0633">Potassium transport</keyword>
<dbReference type="AlphaFoldDB" id="A0A1W4WPD8"/>
<evidence type="ECO:0000313" key="20">
    <source>
        <dbReference type="RefSeq" id="XP_018325786.1"/>
    </source>
</evidence>
<dbReference type="GO" id="GO:0005890">
    <property type="term" value="C:sodium:potassium-exchanging ATPase complex"/>
    <property type="evidence" value="ECO:0007669"/>
    <property type="project" value="InterPro"/>
</dbReference>
<keyword evidence="10 18" id="KW-1133">Transmembrane helix</keyword>
<protein>
    <submittedName>
        <fullName evidence="20">Sodium/potassium-transporting ATPase subunit beta-1</fullName>
    </submittedName>
</protein>
<dbReference type="FunFam" id="2.60.40.1660:FF:000004">
    <property type="entry name" value="sodium/potassium-transporting ATPase subunit beta-2"/>
    <property type="match status" value="1"/>
</dbReference>
<evidence type="ECO:0000256" key="11">
    <source>
        <dbReference type="ARBA" id="ARBA00023053"/>
    </source>
</evidence>
<comment type="similarity">
    <text evidence="2">Belongs to the X(+)/potassium ATPases subunit beta family.</text>
</comment>
<keyword evidence="3" id="KW-0813">Transport</keyword>
<dbReference type="FunCoup" id="A0A1W4WPD8">
    <property type="interactions" value="260"/>
</dbReference>
<dbReference type="GO" id="GO:0030007">
    <property type="term" value="P:intracellular potassium ion homeostasis"/>
    <property type="evidence" value="ECO:0007669"/>
    <property type="project" value="TreeGrafter"/>
</dbReference>
<gene>
    <name evidence="20" type="primary">LOC108737440</name>
</gene>
<evidence type="ECO:0000256" key="14">
    <source>
        <dbReference type="ARBA" id="ARBA00023157"/>
    </source>
</evidence>
<keyword evidence="11" id="KW-0915">Sodium</keyword>
<evidence type="ECO:0000256" key="16">
    <source>
        <dbReference type="ARBA" id="ARBA00023201"/>
    </source>
</evidence>
<keyword evidence="6" id="KW-0740">Sodium/potassium transport</keyword>
<evidence type="ECO:0000256" key="15">
    <source>
        <dbReference type="ARBA" id="ARBA00023180"/>
    </source>
</evidence>
<feature type="transmembrane region" description="Helical" evidence="18">
    <location>
        <begin position="54"/>
        <end position="76"/>
    </location>
</feature>
<dbReference type="OrthoDB" id="5912413at2759"/>
<dbReference type="RefSeq" id="XP_018325786.1">
    <property type="nucleotide sequence ID" value="XM_018470284.2"/>
</dbReference>
<dbReference type="STRING" id="224129.A0A1W4WPD8"/>
<name>A0A1W4WPD8_AGRPL</name>
<dbReference type="Proteomes" id="UP000192223">
    <property type="component" value="Unplaced"/>
</dbReference>
<comment type="subcellular location">
    <subcellularLocation>
        <location evidence="1">Cell membrane</location>
        <topology evidence="1">Single-pass type II membrane protein</topology>
    </subcellularLocation>
</comment>
<evidence type="ECO:0000256" key="4">
    <source>
        <dbReference type="ARBA" id="ARBA00022475"/>
    </source>
</evidence>
<keyword evidence="14" id="KW-1015">Disulfide bond</keyword>
<evidence type="ECO:0000256" key="1">
    <source>
        <dbReference type="ARBA" id="ARBA00004401"/>
    </source>
</evidence>
<dbReference type="InParanoid" id="A0A1W4WPD8"/>
<dbReference type="InterPro" id="IPR038702">
    <property type="entry name" value="Na/K_ATPase_sub_beta_sf"/>
</dbReference>
<evidence type="ECO:0000256" key="6">
    <source>
        <dbReference type="ARBA" id="ARBA00022607"/>
    </source>
</evidence>
<evidence type="ECO:0000256" key="12">
    <source>
        <dbReference type="ARBA" id="ARBA00023065"/>
    </source>
</evidence>
<evidence type="ECO:0000256" key="18">
    <source>
        <dbReference type="SAM" id="Phobius"/>
    </source>
</evidence>
<evidence type="ECO:0000256" key="10">
    <source>
        <dbReference type="ARBA" id="ARBA00022989"/>
    </source>
</evidence>
<accession>A0A1W4WPD8</accession>
<dbReference type="InterPro" id="IPR000402">
    <property type="entry name" value="Na/K_ATPase_sub_beta"/>
</dbReference>
<reference evidence="20" key="1">
    <citation type="submission" date="2025-08" db="UniProtKB">
        <authorList>
            <consortium name="RefSeq"/>
        </authorList>
    </citation>
    <scope>IDENTIFICATION</scope>
    <source>
        <tissue evidence="20">Entire body</tissue>
    </source>
</reference>
<evidence type="ECO:0000256" key="8">
    <source>
        <dbReference type="ARBA" id="ARBA00022958"/>
    </source>
</evidence>
<dbReference type="Gene3D" id="2.60.40.1660">
    <property type="entry name" value="Na, k-atpase alpha subunit"/>
    <property type="match status" value="1"/>
</dbReference>
<dbReference type="GO" id="GO:0006883">
    <property type="term" value="P:intracellular sodium ion homeostasis"/>
    <property type="evidence" value="ECO:0007669"/>
    <property type="project" value="TreeGrafter"/>
</dbReference>
<keyword evidence="9" id="KW-0735">Signal-anchor</keyword>
<dbReference type="GeneID" id="108737440"/>
<keyword evidence="8" id="KW-0630">Potassium</keyword>
<keyword evidence="4" id="KW-1003">Cell membrane</keyword>
<keyword evidence="13 18" id="KW-0472">Membrane</keyword>
<keyword evidence="16" id="KW-0739">Sodium transport</keyword>
<keyword evidence="12" id="KW-0406">Ion transport</keyword>
<evidence type="ECO:0000256" key="5">
    <source>
        <dbReference type="ARBA" id="ARBA00022538"/>
    </source>
</evidence>
<dbReference type="GO" id="GO:1990573">
    <property type="term" value="P:potassium ion import across plasma membrane"/>
    <property type="evidence" value="ECO:0007669"/>
    <property type="project" value="TreeGrafter"/>
</dbReference>
<dbReference type="PANTHER" id="PTHR11523:SF31">
    <property type="entry name" value="AT04468P-RELATED"/>
    <property type="match status" value="1"/>
</dbReference>
<dbReference type="KEGG" id="apln:108737440"/>
<dbReference type="Pfam" id="PF00287">
    <property type="entry name" value="Na_K-ATPase"/>
    <property type="match status" value="1"/>
</dbReference>
<evidence type="ECO:0000256" key="3">
    <source>
        <dbReference type="ARBA" id="ARBA00022448"/>
    </source>
</evidence>
<evidence type="ECO:0000256" key="2">
    <source>
        <dbReference type="ARBA" id="ARBA00005876"/>
    </source>
</evidence>
<evidence type="ECO:0000256" key="9">
    <source>
        <dbReference type="ARBA" id="ARBA00022968"/>
    </source>
</evidence>
<organism evidence="19 20">
    <name type="scientific">Agrilus planipennis</name>
    <name type="common">Emerald ash borer</name>
    <name type="synonym">Agrilus marcopoli</name>
    <dbReference type="NCBI Taxonomy" id="224129"/>
    <lineage>
        <taxon>Eukaryota</taxon>
        <taxon>Metazoa</taxon>
        <taxon>Ecdysozoa</taxon>
        <taxon>Arthropoda</taxon>
        <taxon>Hexapoda</taxon>
        <taxon>Insecta</taxon>
        <taxon>Pterygota</taxon>
        <taxon>Neoptera</taxon>
        <taxon>Endopterygota</taxon>
        <taxon>Coleoptera</taxon>
        <taxon>Polyphaga</taxon>
        <taxon>Elateriformia</taxon>
        <taxon>Buprestoidea</taxon>
        <taxon>Buprestidae</taxon>
        <taxon>Agrilinae</taxon>
        <taxon>Agrilus</taxon>
    </lineage>
</organism>
<keyword evidence="7 18" id="KW-0812">Transmembrane</keyword>
<keyword evidence="15" id="KW-0325">Glycoprotein</keyword>